<organism evidence="1 2">
    <name type="scientific">Staphylococcus hsinchuensis</name>
    <dbReference type="NCBI Taxonomy" id="3051183"/>
    <lineage>
        <taxon>Bacteria</taxon>
        <taxon>Bacillati</taxon>
        <taxon>Bacillota</taxon>
        <taxon>Bacilli</taxon>
        <taxon>Bacillales</taxon>
        <taxon>Staphylococcaceae</taxon>
        <taxon>Staphylococcus</taxon>
    </lineage>
</organism>
<dbReference type="InterPro" id="IPR038128">
    <property type="entry name" value="Gamma_PGA_hydro_sf"/>
</dbReference>
<keyword evidence="2" id="KW-1185">Reference proteome</keyword>
<dbReference type="EMBL" id="CP128355">
    <property type="protein sequence ID" value="XAF69631.1"/>
    <property type="molecule type" value="Genomic_DNA"/>
</dbReference>
<dbReference type="Proteomes" id="UP001436297">
    <property type="component" value="Chromosome"/>
</dbReference>
<protein>
    <submittedName>
        <fullName evidence="1">Poly-gamma-glutamate hydrolase family protein</fullName>
    </submittedName>
</protein>
<name>A0ABZ3E9Q7_9STAP</name>
<dbReference type="Gene3D" id="3.40.630.100">
    <property type="entry name" value="Poly-gamma-glutamate hydrolase, zinc-binding motif"/>
    <property type="match status" value="1"/>
</dbReference>
<proteinExistence type="predicted"/>
<dbReference type="RefSeq" id="WP_342610265.1">
    <property type="nucleotide sequence ID" value="NZ_CP128355.1"/>
</dbReference>
<dbReference type="Pfam" id="PF05908">
    <property type="entry name" value="Gamma_PGA_hydro"/>
    <property type="match status" value="1"/>
</dbReference>
<accession>A0ABZ3E9Q7</accession>
<evidence type="ECO:0000313" key="2">
    <source>
        <dbReference type="Proteomes" id="UP001436297"/>
    </source>
</evidence>
<gene>
    <name evidence="1" type="ORF">QQM35_06020</name>
</gene>
<sequence>MSDLYNSMTELVRTHNDSNDFMFSVDYRESSNLITAIHGGGIEAGTSELAQYTAEITNSNYFSFKGLKSSDNTELHVTSTHYDNPLLLTLNSQMNHTVSIHGYGDSEKNTYIGGSDKQLVTLISQYLTTAGFKNTIAPSNLGGVDIDNVTNKNKRGAGVQLELSTAQRKALFNNNDFSRANRESRINWSDDLRNYANAIAKALSYVN</sequence>
<dbReference type="InterPro" id="IPR008585">
    <property type="entry name" value="Gamma_PGA_hydro"/>
</dbReference>
<evidence type="ECO:0000313" key="1">
    <source>
        <dbReference type="EMBL" id="XAF69631.1"/>
    </source>
</evidence>
<keyword evidence="1" id="KW-0378">Hydrolase</keyword>
<dbReference type="GO" id="GO:0016787">
    <property type="term" value="F:hydrolase activity"/>
    <property type="evidence" value="ECO:0007669"/>
    <property type="project" value="UniProtKB-KW"/>
</dbReference>
<reference evidence="1 2" key="1">
    <citation type="journal article" date="2024" name="Pathogens">
        <title>Staphylococcus hsinchuensis sp. nov., Isolated from Soymilk.</title>
        <authorList>
            <person name="Wang Y.T."/>
            <person name="Lin Y.C."/>
            <person name="Hsieh Y.H."/>
            <person name="Lin Y.T."/>
            <person name="Hamada M."/>
            <person name="Chen C.C."/>
            <person name="Liou J.S."/>
            <person name="Lee A.Y."/>
            <person name="Zhang W.L."/>
            <person name="Chen Y.T."/>
            <person name="Huang C.H."/>
        </authorList>
    </citation>
    <scope>NUCLEOTIDE SEQUENCE [LARGE SCALE GENOMIC DNA]</scope>
    <source>
        <strain evidence="1 2">H164</strain>
    </source>
</reference>